<dbReference type="InterPro" id="IPR007657">
    <property type="entry name" value="Glycosyltransferase_61"/>
</dbReference>
<evidence type="ECO:0000256" key="3">
    <source>
        <dbReference type="ARBA" id="ARBA00022679"/>
    </source>
</evidence>
<name>A0A835HQL5_9MAGN</name>
<dbReference type="GO" id="GO:0000139">
    <property type="term" value="C:Golgi membrane"/>
    <property type="evidence" value="ECO:0007669"/>
    <property type="project" value="UniProtKB-SubCell"/>
</dbReference>
<evidence type="ECO:0000313" key="6">
    <source>
        <dbReference type="EMBL" id="KAF9602418.1"/>
    </source>
</evidence>
<dbReference type="OrthoDB" id="529273at2759"/>
<evidence type="ECO:0000259" key="5">
    <source>
        <dbReference type="Pfam" id="PF04577"/>
    </source>
</evidence>
<dbReference type="Proteomes" id="UP000631114">
    <property type="component" value="Unassembled WGS sequence"/>
</dbReference>
<dbReference type="PANTHER" id="PTHR20961:SF5">
    <property type="entry name" value="GLYCOSYLTRANSFERASE-RELATED"/>
    <property type="match status" value="1"/>
</dbReference>
<keyword evidence="4" id="KW-0325">Glycoprotein</keyword>
<keyword evidence="2" id="KW-0328">Glycosyltransferase</keyword>
<dbReference type="EMBL" id="JADFTS010000006">
    <property type="protein sequence ID" value="KAF9602418.1"/>
    <property type="molecule type" value="Genomic_DNA"/>
</dbReference>
<dbReference type="Pfam" id="PF04577">
    <property type="entry name" value="Glyco_transf_61"/>
    <property type="match status" value="1"/>
</dbReference>
<keyword evidence="3" id="KW-0808">Transferase</keyword>
<dbReference type="AlphaFoldDB" id="A0A835HQL5"/>
<comment type="subcellular location">
    <subcellularLocation>
        <location evidence="1">Golgi apparatus membrane</location>
        <topology evidence="1">Single-pass type II membrane protein</topology>
    </subcellularLocation>
</comment>
<accession>A0A835HQL5</accession>
<evidence type="ECO:0000256" key="2">
    <source>
        <dbReference type="ARBA" id="ARBA00022676"/>
    </source>
</evidence>
<evidence type="ECO:0000256" key="4">
    <source>
        <dbReference type="ARBA" id="ARBA00023180"/>
    </source>
</evidence>
<sequence length="204" mass="23082">MSSFREFLRSAYSLKKKRAVKISDHRRKKPRLLIVSRKRTRAFTNGADIVKMAKSLGFAVVVAEPSITGLPQFAQIVNSCDAMMGVHGAGLTNLVFLPTNATLIQIVPWGIPEWVSTHSFGELAEGMNIRYMEYKIREEESTLIQQYPLDHAVFKDPMSIRKQGAIELIELQNANVRRAIQQTHHTNGLTARHFQASYDDSQQL</sequence>
<feature type="domain" description="Glycosyltransferase 61 catalytic" evidence="5">
    <location>
        <begin position="16"/>
        <end position="104"/>
    </location>
</feature>
<evidence type="ECO:0000256" key="1">
    <source>
        <dbReference type="ARBA" id="ARBA00004323"/>
    </source>
</evidence>
<gene>
    <name evidence="6" type="ORF">IFM89_027547</name>
</gene>
<dbReference type="GO" id="GO:0016763">
    <property type="term" value="F:pentosyltransferase activity"/>
    <property type="evidence" value="ECO:0007669"/>
    <property type="project" value="UniProtKB-ARBA"/>
</dbReference>
<keyword evidence="7" id="KW-1185">Reference proteome</keyword>
<organism evidence="6 7">
    <name type="scientific">Coptis chinensis</name>
    <dbReference type="NCBI Taxonomy" id="261450"/>
    <lineage>
        <taxon>Eukaryota</taxon>
        <taxon>Viridiplantae</taxon>
        <taxon>Streptophyta</taxon>
        <taxon>Embryophyta</taxon>
        <taxon>Tracheophyta</taxon>
        <taxon>Spermatophyta</taxon>
        <taxon>Magnoliopsida</taxon>
        <taxon>Ranunculales</taxon>
        <taxon>Ranunculaceae</taxon>
        <taxon>Coptidoideae</taxon>
        <taxon>Coptis</taxon>
    </lineage>
</organism>
<reference evidence="6 7" key="1">
    <citation type="submission" date="2020-10" db="EMBL/GenBank/DDBJ databases">
        <title>The Coptis chinensis genome and diversification of protoberbering-type alkaloids.</title>
        <authorList>
            <person name="Wang B."/>
            <person name="Shu S."/>
            <person name="Song C."/>
            <person name="Liu Y."/>
        </authorList>
    </citation>
    <scope>NUCLEOTIDE SEQUENCE [LARGE SCALE GENOMIC DNA]</scope>
    <source>
        <strain evidence="6">HL-2020</strain>
        <tissue evidence="6">Leaf</tissue>
    </source>
</reference>
<comment type="caution">
    <text evidence="6">The sequence shown here is derived from an EMBL/GenBank/DDBJ whole genome shotgun (WGS) entry which is preliminary data.</text>
</comment>
<dbReference type="InterPro" id="IPR049625">
    <property type="entry name" value="Glyco_transf_61_cat"/>
</dbReference>
<dbReference type="PANTHER" id="PTHR20961">
    <property type="entry name" value="GLYCOSYLTRANSFERASE"/>
    <property type="match status" value="1"/>
</dbReference>
<proteinExistence type="predicted"/>
<protein>
    <recommendedName>
        <fullName evidence="5">Glycosyltransferase 61 catalytic domain-containing protein</fullName>
    </recommendedName>
</protein>
<evidence type="ECO:0000313" key="7">
    <source>
        <dbReference type="Proteomes" id="UP000631114"/>
    </source>
</evidence>